<feature type="signal peptide" evidence="7">
    <location>
        <begin position="1"/>
        <end position="24"/>
    </location>
</feature>
<proteinExistence type="inferred from homology"/>
<gene>
    <name evidence="12" type="ORF">SAMN05421748_134105</name>
</gene>
<feature type="active site" description="Charge relay system" evidence="5">
    <location>
        <position position="333"/>
    </location>
</feature>
<evidence type="ECO:0000259" key="9">
    <source>
        <dbReference type="Pfam" id="PF12245"/>
    </source>
</evidence>
<feature type="domain" description="Fervidolysin-like N-terminal prodomain" evidence="11">
    <location>
        <begin position="33"/>
        <end position="98"/>
    </location>
</feature>
<dbReference type="InterPro" id="IPR054399">
    <property type="entry name" value="Fervidolysin-like_N_prodom"/>
</dbReference>
<feature type="chain" id="PRO_5013284227" evidence="7">
    <location>
        <begin position="25"/>
        <end position="923"/>
    </location>
</feature>
<dbReference type="InterPro" id="IPR000209">
    <property type="entry name" value="Peptidase_S8/S53_dom"/>
</dbReference>
<keyword evidence="2 5" id="KW-0645">Protease</keyword>
<evidence type="ECO:0000313" key="12">
    <source>
        <dbReference type="EMBL" id="SNY69070.1"/>
    </source>
</evidence>
<dbReference type="OrthoDB" id="5240330at2"/>
<dbReference type="InterPro" id="IPR015500">
    <property type="entry name" value="Peptidase_S8_subtilisin-rel"/>
</dbReference>
<keyword evidence="13" id="KW-1185">Reference proteome</keyword>
<dbReference type="GO" id="GO:0005975">
    <property type="term" value="P:carbohydrate metabolic process"/>
    <property type="evidence" value="ECO:0007669"/>
    <property type="project" value="UniProtKB-ARBA"/>
</dbReference>
<dbReference type="InterPro" id="IPR036852">
    <property type="entry name" value="Peptidase_S8/S53_dom_sf"/>
</dbReference>
<dbReference type="GO" id="GO:0006508">
    <property type="term" value="P:proteolysis"/>
    <property type="evidence" value="ECO:0007669"/>
    <property type="project" value="UniProtKB-KW"/>
</dbReference>
<evidence type="ECO:0000256" key="7">
    <source>
        <dbReference type="SAM" id="SignalP"/>
    </source>
</evidence>
<dbReference type="InterPro" id="IPR050131">
    <property type="entry name" value="Peptidase_S8_subtilisin-like"/>
</dbReference>
<dbReference type="Pfam" id="PF22148">
    <property type="entry name" value="Fervidolysin_NPro-like"/>
    <property type="match status" value="1"/>
</dbReference>
<evidence type="ECO:0000259" key="8">
    <source>
        <dbReference type="Pfam" id="PF00082"/>
    </source>
</evidence>
<dbReference type="PROSITE" id="PS51892">
    <property type="entry name" value="SUBTILASE"/>
    <property type="match status" value="1"/>
</dbReference>
<dbReference type="InterPro" id="IPR023828">
    <property type="entry name" value="Peptidase_S8_Ser-AS"/>
</dbReference>
<reference evidence="12 13" key="1">
    <citation type="submission" date="2017-09" db="EMBL/GenBank/DDBJ databases">
        <authorList>
            <person name="Ehlers B."/>
            <person name="Leendertz F.H."/>
        </authorList>
    </citation>
    <scope>NUCLEOTIDE SEQUENCE [LARGE SCALE GENOMIC DNA]</scope>
    <source>
        <strain evidence="12 13">CGMCC 4.6857</strain>
    </source>
</reference>
<dbReference type="PROSITE" id="PS00138">
    <property type="entry name" value="SUBTILASE_SER"/>
    <property type="match status" value="1"/>
</dbReference>
<feature type="domain" description="Ig-like" evidence="9">
    <location>
        <begin position="854"/>
        <end position="913"/>
    </location>
</feature>
<dbReference type="PRINTS" id="PR00723">
    <property type="entry name" value="SUBTILISIN"/>
</dbReference>
<dbReference type="RefSeq" id="WP_097328158.1">
    <property type="nucleotide sequence ID" value="NZ_OBDY01000034.1"/>
</dbReference>
<keyword evidence="3 5" id="KW-0378">Hydrolase</keyword>
<dbReference type="InterPro" id="IPR044016">
    <property type="entry name" value="Big_13"/>
</dbReference>
<evidence type="ECO:0000256" key="6">
    <source>
        <dbReference type="RuleBase" id="RU003355"/>
    </source>
</evidence>
<dbReference type="InterPro" id="IPR013783">
    <property type="entry name" value="Ig-like_fold"/>
</dbReference>
<keyword evidence="7" id="KW-0732">Signal</keyword>
<dbReference type="Pfam" id="PF12245">
    <property type="entry name" value="Big_3_2"/>
    <property type="match status" value="1"/>
</dbReference>
<dbReference type="PROSITE" id="PS00136">
    <property type="entry name" value="SUBTILASE_ASP"/>
    <property type="match status" value="1"/>
</dbReference>
<feature type="active site" description="Charge relay system" evidence="5">
    <location>
        <position position="144"/>
    </location>
</feature>
<evidence type="ECO:0000313" key="13">
    <source>
        <dbReference type="Proteomes" id="UP000219612"/>
    </source>
</evidence>
<sequence>MKTAAAAALATASLTAVTAAPALAAPAGPTPSSLVVGLRSDSAAASTVSALDADPDVSVLSSTARPSLDAVTVTVPAGDSADAIAALRADPNVTYVEPKVQTSIVSTAAPNDTYYAQQWGLGKIKAPAAWARTTGGGVVVAVVDTGVTTTNELSGRVLAGYDFVNNDADPSDDNGHGTRSASVIAAKGDNGAGLAGVCWDCKILPVKVMGSDGTGSSDVVAQGIVYAVDHGAAVINLSLGSDTETQVLADAVKYATDHNVVVVASAGNDGVTSRFYPAAYTEAIAVAGSDAADGRYSWSNYNSADDPWVDLTAPGANYAQGPTFAYGWFVGTSSAGPVVAGVAALARAAKPAATAAQIRAALESQADPVGSWVAKGRVDAEGTLQKLVTGASAAPSTSFSITTPAAGTIPVALNDPSDDTIKMEVLVADKAVASTEESPWSIDWDTTGLNGTKAVKVRVTDSAGNVATSAARSISFDNTGPALKWTAPVATAALRGTTTITATATDSSGVATVELLADDELIAEDLTSPYAVTVDTTTLNASQALTLRAVDKLGNITDIARTVTVDNEAPTVDLTLPDALRGSVKLTPDVADNVAVKLVKAVITDSTGKAVTTLSATKAPWTLAWNTGKLSGEYEIAVTATDTTGNSTTGTFTANVDNAAPSAAATVPAMIAGPVTVELSAPSDDTAKMELLVNNRVTETVESAPWSIEWTPAAAGSYTLVVRTTDAAGNVASTTRKVTVDTAGPRITWSAPAATTLLRGTATVTTAVTDPAGVAKVELLADGEVVGEDTTAPYAIAVDTTSLAASQELELRATDKLGNVATLTRTYTVDNEAPTADLTLAGPLSGTAKLTPEIADNVGVKQVKAVVTDSTGKTITTVTSTRSPWTISWSTGKLRGEYTITLTVTDKAGNTGTWTGTAEVTNG</sequence>
<evidence type="ECO:0000259" key="10">
    <source>
        <dbReference type="Pfam" id="PF19077"/>
    </source>
</evidence>
<name>A0A285K905_9ACTN</name>
<feature type="domain" description="Peptidase S8/S53" evidence="8">
    <location>
        <begin position="135"/>
        <end position="367"/>
    </location>
</feature>
<dbReference type="Pfam" id="PF19077">
    <property type="entry name" value="Big_13"/>
    <property type="match status" value="1"/>
</dbReference>
<accession>A0A285K905</accession>
<evidence type="ECO:0000256" key="2">
    <source>
        <dbReference type="ARBA" id="ARBA00022670"/>
    </source>
</evidence>
<feature type="active site" description="Charge relay system" evidence="5">
    <location>
        <position position="176"/>
    </location>
</feature>
<dbReference type="InterPro" id="IPR023827">
    <property type="entry name" value="Peptidase_S8_Asp-AS"/>
</dbReference>
<dbReference type="Gene3D" id="2.60.40.10">
    <property type="entry name" value="Immunoglobulins"/>
    <property type="match status" value="6"/>
</dbReference>
<protein>
    <submittedName>
        <fullName evidence="12">Serine protease, subtilisin family</fullName>
    </submittedName>
</protein>
<dbReference type="GO" id="GO:0004252">
    <property type="term" value="F:serine-type endopeptidase activity"/>
    <property type="evidence" value="ECO:0007669"/>
    <property type="project" value="UniProtKB-UniRule"/>
</dbReference>
<dbReference type="Gene3D" id="3.40.50.200">
    <property type="entry name" value="Peptidase S8/S53 domain"/>
    <property type="match status" value="1"/>
</dbReference>
<dbReference type="InterPro" id="IPR022038">
    <property type="entry name" value="Ig-like_bact"/>
</dbReference>
<evidence type="ECO:0000256" key="4">
    <source>
        <dbReference type="ARBA" id="ARBA00022825"/>
    </source>
</evidence>
<dbReference type="Pfam" id="PF00082">
    <property type="entry name" value="Peptidase_S8"/>
    <property type="match status" value="1"/>
</dbReference>
<dbReference type="Pfam" id="PF17957">
    <property type="entry name" value="Big_7"/>
    <property type="match status" value="2"/>
</dbReference>
<keyword evidence="4 5" id="KW-0720">Serine protease</keyword>
<dbReference type="EMBL" id="OBDY01000034">
    <property type="protein sequence ID" value="SNY69070.1"/>
    <property type="molecule type" value="Genomic_DNA"/>
</dbReference>
<evidence type="ECO:0000259" key="11">
    <source>
        <dbReference type="Pfam" id="PF22148"/>
    </source>
</evidence>
<dbReference type="AlphaFoldDB" id="A0A285K905"/>
<dbReference type="PANTHER" id="PTHR43806">
    <property type="entry name" value="PEPTIDASE S8"/>
    <property type="match status" value="1"/>
</dbReference>
<dbReference type="PANTHER" id="PTHR43806:SF11">
    <property type="entry name" value="CEREVISIN-RELATED"/>
    <property type="match status" value="1"/>
</dbReference>
<feature type="domain" description="Bacterial Ig-like" evidence="10">
    <location>
        <begin position="679"/>
        <end position="742"/>
    </location>
</feature>
<evidence type="ECO:0000256" key="5">
    <source>
        <dbReference type="PROSITE-ProRule" id="PRU01240"/>
    </source>
</evidence>
<comment type="similarity">
    <text evidence="1 5 6">Belongs to the peptidase S8 family.</text>
</comment>
<evidence type="ECO:0000256" key="1">
    <source>
        <dbReference type="ARBA" id="ARBA00011073"/>
    </source>
</evidence>
<organism evidence="12 13">
    <name type="scientific">Paractinoplanes atraurantiacus</name>
    <dbReference type="NCBI Taxonomy" id="1036182"/>
    <lineage>
        <taxon>Bacteria</taxon>
        <taxon>Bacillati</taxon>
        <taxon>Actinomycetota</taxon>
        <taxon>Actinomycetes</taxon>
        <taxon>Micromonosporales</taxon>
        <taxon>Micromonosporaceae</taxon>
        <taxon>Paractinoplanes</taxon>
    </lineage>
</organism>
<dbReference type="Proteomes" id="UP000219612">
    <property type="component" value="Unassembled WGS sequence"/>
</dbReference>
<evidence type="ECO:0000256" key="3">
    <source>
        <dbReference type="ARBA" id="ARBA00022801"/>
    </source>
</evidence>
<dbReference type="SUPFAM" id="SSF52743">
    <property type="entry name" value="Subtilisin-like"/>
    <property type="match status" value="1"/>
</dbReference>